<evidence type="ECO:0000313" key="2">
    <source>
        <dbReference type="Proteomes" id="UP000198440"/>
    </source>
</evidence>
<dbReference type="AlphaFoldDB" id="A0A239HPD4"/>
<dbReference type="OrthoDB" id="7651124at2"/>
<sequence>MTLTFTDIELERFLDDISEPFFTGDIGKWRARMVLPFSMETGSGPVTLTSDADVRRNFDLYLEACEAMGLDVVDREPLGFEHCEDGTVLATYRTNLMRKGQRITAPYTSTALLHPTSEGWKMSAILNARGHHAWTGRPPKNTGE</sequence>
<name>A0A239HPD4_9RHOB</name>
<protein>
    <recommendedName>
        <fullName evidence="3">DUF4440 domain-containing protein</fullName>
    </recommendedName>
</protein>
<evidence type="ECO:0008006" key="3">
    <source>
        <dbReference type="Google" id="ProtNLM"/>
    </source>
</evidence>
<evidence type="ECO:0000313" key="1">
    <source>
        <dbReference type="EMBL" id="SNS83025.1"/>
    </source>
</evidence>
<dbReference type="Proteomes" id="UP000198440">
    <property type="component" value="Unassembled WGS sequence"/>
</dbReference>
<dbReference type="EMBL" id="FZON01000035">
    <property type="protein sequence ID" value="SNS83025.1"/>
    <property type="molecule type" value="Genomic_DNA"/>
</dbReference>
<organism evidence="1 2">
    <name type="scientific">Antarctobacter heliothermus</name>
    <dbReference type="NCBI Taxonomy" id="74033"/>
    <lineage>
        <taxon>Bacteria</taxon>
        <taxon>Pseudomonadati</taxon>
        <taxon>Pseudomonadota</taxon>
        <taxon>Alphaproteobacteria</taxon>
        <taxon>Rhodobacterales</taxon>
        <taxon>Roseobacteraceae</taxon>
        <taxon>Antarctobacter</taxon>
    </lineage>
</organism>
<accession>A0A239HPD4</accession>
<dbReference type="RefSeq" id="WP_089278972.1">
    <property type="nucleotide sequence ID" value="NZ_FZON01000035.1"/>
</dbReference>
<gene>
    <name evidence="1" type="ORF">SAMN04488078_103541</name>
</gene>
<reference evidence="1 2" key="1">
    <citation type="submission" date="2017-06" db="EMBL/GenBank/DDBJ databases">
        <authorList>
            <person name="Kim H.J."/>
            <person name="Triplett B.A."/>
        </authorList>
    </citation>
    <scope>NUCLEOTIDE SEQUENCE [LARGE SCALE GENOMIC DNA]</scope>
    <source>
        <strain evidence="1 2">DSM 11445</strain>
    </source>
</reference>
<proteinExistence type="predicted"/>